<dbReference type="AlphaFoldDB" id="A0A2J6QZR2"/>
<evidence type="ECO:0000256" key="2">
    <source>
        <dbReference type="ARBA" id="ARBA00022692"/>
    </source>
</evidence>
<evidence type="ECO:0000313" key="7">
    <source>
        <dbReference type="Proteomes" id="UP000235786"/>
    </source>
</evidence>
<feature type="transmembrane region" description="Helical" evidence="5">
    <location>
        <begin position="232"/>
        <end position="254"/>
    </location>
</feature>
<dbReference type="GO" id="GO:0016020">
    <property type="term" value="C:membrane"/>
    <property type="evidence" value="ECO:0007669"/>
    <property type="project" value="UniProtKB-SubCell"/>
</dbReference>
<keyword evidence="7" id="KW-1185">Reference proteome</keyword>
<protein>
    <recommendedName>
        <fullName evidence="8">Cora-domain-containing protein</fullName>
    </recommendedName>
</protein>
<organism evidence="6 7">
    <name type="scientific">Hyaloscypha variabilis (strain UAMH 11265 / GT02V1 / F)</name>
    <name type="common">Meliniomyces variabilis</name>
    <dbReference type="NCBI Taxonomy" id="1149755"/>
    <lineage>
        <taxon>Eukaryota</taxon>
        <taxon>Fungi</taxon>
        <taxon>Dikarya</taxon>
        <taxon>Ascomycota</taxon>
        <taxon>Pezizomycotina</taxon>
        <taxon>Leotiomycetes</taxon>
        <taxon>Helotiales</taxon>
        <taxon>Hyaloscyphaceae</taxon>
        <taxon>Hyaloscypha</taxon>
        <taxon>Hyaloscypha variabilis</taxon>
    </lineage>
</organism>
<keyword evidence="3 5" id="KW-1133">Transmembrane helix</keyword>
<dbReference type="OrthoDB" id="5428055at2759"/>
<sequence length="322" mass="36498">MDQVETWPHNPSTNNSRAGILGSYEARRLPTAMWCRLKGTSRLGAGADKSYWPLVVLCSKPGENVPQRIEQYYNSDPEGRRWNRTEACAFWIYLDLLSIFTDWDTTWKAARSNLGHRSKILHETERLTPVVEQTRNLHRDTATTIDLRESMRLHSFSMKHFLESIKEQSSDLAMRDDLIIRCKNTLVRLEYYDLTSATLLAQQENLLGLAFNTETVTQTQVNLNQTQAVNRITALGFIFLPLSFVASIFGITTFTASARWYPVAAVPTMVITVVIALLLGKVTSAWENISVERGTTREGVNPLTYYNGRLAKSSVNRSSDKV</sequence>
<dbReference type="SUPFAM" id="SSF144083">
    <property type="entry name" value="Magnesium transport protein CorA, transmembrane region"/>
    <property type="match status" value="1"/>
</dbReference>
<feature type="transmembrane region" description="Helical" evidence="5">
    <location>
        <begin position="260"/>
        <end position="280"/>
    </location>
</feature>
<evidence type="ECO:0000256" key="3">
    <source>
        <dbReference type="ARBA" id="ARBA00022989"/>
    </source>
</evidence>
<evidence type="ECO:0000256" key="1">
    <source>
        <dbReference type="ARBA" id="ARBA00004141"/>
    </source>
</evidence>
<evidence type="ECO:0000256" key="4">
    <source>
        <dbReference type="ARBA" id="ARBA00023136"/>
    </source>
</evidence>
<dbReference type="EMBL" id="KZ613961">
    <property type="protein sequence ID" value="PMD31721.1"/>
    <property type="molecule type" value="Genomic_DNA"/>
</dbReference>
<dbReference type="STRING" id="1149755.A0A2J6QZR2"/>
<keyword evidence="2 5" id="KW-0812">Transmembrane</keyword>
<proteinExistence type="predicted"/>
<dbReference type="Proteomes" id="UP000235786">
    <property type="component" value="Unassembled WGS sequence"/>
</dbReference>
<dbReference type="Gene3D" id="1.20.58.340">
    <property type="entry name" value="Magnesium transport protein CorA, transmembrane region"/>
    <property type="match status" value="1"/>
</dbReference>
<reference evidence="6 7" key="1">
    <citation type="submission" date="2016-04" db="EMBL/GenBank/DDBJ databases">
        <title>A degradative enzymes factory behind the ericoid mycorrhizal symbiosis.</title>
        <authorList>
            <consortium name="DOE Joint Genome Institute"/>
            <person name="Martino E."/>
            <person name="Morin E."/>
            <person name="Grelet G."/>
            <person name="Kuo A."/>
            <person name="Kohler A."/>
            <person name="Daghino S."/>
            <person name="Barry K."/>
            <person name="Choi C."/>
            <person name="Cichocki N."/>
            <person name="Clum A."/>
            <person name="Copeland A."/>
            <person name="Hainaut M."/>
            <person name="Haridas S."/>
            <person name="Labutti K."/>
            <person name="Lindquist E."/>
            <person name="Lipzen A."/>
            <person name="Khouja H.-R."/>
            <person name="Murat C."/>
            <person name="Ohm R."/>
            <person name="Olson A."/>
            <person name="Spatafora J."/>
            <person name="Veneault-Fourrey C."/>
            <person name="Henrissat B."/>
            <person name="Grigoriev I."/>
            <person name="Martin F."/>
            <person name="Perotto S."/>
        </authorList>
    </citation>
    <scope>NUCLEOTIDE SEQUENCE [LARGE SCALE GENOMIC DNA]</scope>
    <source>
        <strain evidence="6 7">F</strain>
    </source>
</reference>
<comment type="subcellular location">
    <subcellularLocation>
        <location evidence="1">Membrane</location>
        <topology evidence="1">Multi-pass membrane protein</topology>
    </subcellularLocation>
</comment>
<evidence type="ECO:0000256" key="5">
    <source>
        <dbReference type="SAM" id="Phobius"/>
    </source>
</evidence>
<accession>A0A2J6QZR2</accession>
<dbReference type="GO" id="GO:0046873">
    <property type="term" value="F:metal ion transmembrane transporter activity"/>
    <property type="evidence" value="ECO:0007669"/>
    <property type="project" value="InterPro"/>
</dbReference>
<evidence type="ECO:0000313" key="6">
    <source>
        <dbReference type="EMBL" id="PMD31721.1"/>
    </source>
</evidence>
<keyword evidence="4 5" id="KW-0472">Membrane</keyword>
<dbReference type="InterPro" id="IPR045863">
    <property type="entry name" value="CorA_TM1_TM2"/>
</dbReference>
<evidence type="ECO:0008006" key="8">
    <source>
        <dbReference type="Google" id="ProtNLM"/>
    </source>
</evidence>
<name>A0A2J6QZR2_HYAVF</name>
<gene>
    <name evidence="6" type="ORF">L207DRAFT_519074</name>
</gene>